<reference evidence="3" key="1">
    <citation type="submission" date="2016-01" db="EMBL/GenBank/DDBJ databases">
        <title>Draft genome sequence of Thermodesulfovibrio aggregans strain TGE-P1.</title>
        <authorList>
            <person name="Sekiguchi Y."/>
            <person name="Ohashi A."/>
            <person name="Matsuura N."/>
            <person name="Tourlousse M.D."/>
        </authorList>
    </citation>
    <scope>NUCLEOTIDE SEQUENCE [LARGE SCALE GENOMIC DNA]</scope>
    <source>
        <strain evidence="3">TGE-P1</strain>
    </source>
</reference>
<proteinExistence type="predicted"/>
<dbReference type="Proteomes" id="UP000054976">
    <property type="component" value="Unassembled WGS sequence"/>
</dbReference>
<keyword evidence="1" id="KW-1133">Transmembrane helix</keyword>
<comment type="caution">
    <text evidence="2">The sequence shown here is derived from an EMBL/GenBank/DDBJ whole genome shotgun (WGS) entry which is preliminary data.</text>
</comment>
<evidence type="ECO:0000313" key="3">
    <source>
        <dbReference type="Proteomes" id="UP000054976"/>
    </source>
</evidence>
<keyword evidence="1" id="KW-0812">Transmembrane</keyword>
<dbReference type="AlphaFoldDB" id="A0A0U9HT36"/>
<dbReference type="EMBL" id="BCNO01000001">
    <property type="protein sequence ID" value="GAQ93873.1"/>
    <property type="molecule type" value="Genomic_DNA"/>
</dbReference>
<organism evidence="2 3">
    <name type="scientific">Thermodesulfovibrio aggregans</name>
    <dbReference type="NCBI Taxonomy" id="86166"/>
    <lineage>
        <taxon>Bacteria</taxon>
        <taxon>Pseudomonadati</taxon>
        <taxon>Nitrospirota</taxon>
        <taxon>Thermodesulfovibrionia</taxon>
        <taxon>Thermodesulfovibrionales</taxon>
        <taxon>Thermodesulfovibrionaceae</taxon>
        <taxon>Thermodesulfovibrio</taxon>
    </lineage>
</organism>
<sequence length="97" mass="11067">MARKKKTLVKLLFFGVVTATLYAGLFINEPIVKTLCARGGLYALFPVLTAFVFSFAHGNFTNYFWQTLGIEAKKKTTELTTYDRPVERKEVRTQLRA</sequence>
<keyword evidence="3" id="KW-1185">Reference proteome</keyword>
<gene>
    <name evidence="2" type="ORF">TAGGR_137</name>
</gene>
<dbReference type="OrthoDB" id="5432483at2"/>
<feature type="transmembrane region" description="Helical" evidence="1">
    <location>
        <begin position="39"/>
        <end position="65"/>
    </location>
</feature>
<dbReference type="RefSeq" id="WP_059175365.1">
    <property type="nucleotide sequence ID" value="NZ_BCNO01000001.1"/>
</dbReference>
<name>A0A0U9HT36_9BACT</name>
<accession>A0A0U9HT36</accession>
<evidence type="ECO:0000313" key="2">
    <source>
        <dbReference type="EMBL" id="GAQ93873.1"/>
    </source>
</evidence>
<evidence type="ECO:0000256" key="1">
    <source>
        <dbReference type="SAM" id="Phobius"/>
    </source>
</evidence>
<feature type="transmembrane region" description="Helical" evidence="1">
    <location>
        <begin position="7"/>
        <end position="27"/>
    </location>
</feature>
<protein>
    <submittedName>
        <fullName evidence="2">Uncharacterized protein</fullName>
    </submittedName>
</protein>
<keyword evidence="1" id="KW-0472">Membrane</keyword>
<dbReference type="STRING" id="86166.TAGGR_137"/>